<accession>A0A235H544</accession>
<organism evidence="12 13">
    <name type="scientific">Azospirillum brasilense</name>
    <dbReference type="NCBI Taxonomy" id="192"/>
    <lineage>
        <taxon>Bacteria</taxon>
        <taxon>Pseudomonadati</taxon>
        <taxon>Pseudomonadota</taxon>
        <taxon>Alphaproteobacteria</taxon>
        <taxon>Rhodospirillales</taxon>
        <taxon>Azospirillaceae</taxon>
        <taxon>Azospirillum</taxon>
    </lineage>
</organism>
<dbReference type="PRINTS" id="PR01490">
    <property type="entry name" value="RTXTOXIND"/>
</dbReference>
<evidence type="ECO:0000256" key="9">
    <source>
        <dbReference type="RuleBase" id="RU365093"/>
    </source>
</evidence>
<evidence type="ECO:0000256" key="2">
    <source>
        <dbReference type="ARBA" id="ARBA00009477"/>
    </source>
</evidence>
<gene>
    <name evidence="12" type="ORF">CHT98_28795</name>
</gene>
<keyword evidence="5 9" id="KW-0997">Cell inner membrane</keyword>
<keyword evidence="8 9" id="KW-0472">Membrane</keyword>
<dbReference type="AlphaFoldDB" id="A0A235H544"/>
<keyword evidence="12" id="KW-0614">Plasmid</keyword>
<evidence type="ECO:0000256" key="8">
    <source>
        <dbReference type="ARBA" id="ARBA00023136"/>
    </source>
</evidence>
<evidence type="ECO:0000256" key="7">
    <source>
        <dbReference type="ARBA" id="ARBA00022989"/>
    </source>
</evidence>
<keyword evidence="10" id="KW-0175">Coiled coil</keyword>
<keyword evidence="7 9" id="KW-1133">Transmembrane helix</keyword>
<evidence type="ECO:0000256" key="1">
    <source>
        <dbReference type="ARBA" id="ARBA00004377"/>
    </source>
</evidence>
<evidence type="ECO:0000256" key="4">
    <source>
        <dbReference type="ARBA" id="ARBA00022475"/>
    </source>
</evidence>
<dbReference type="RefSeq" id="WP_094306812.1">
    <property type="nucleotide sequence ID" value="NZ_NOWT01000042.1"/>
</dbReference>
<reference evidence="12 13" key="1">
    <citation type="submission" date="2017-07" db="EMBL/GenBank/DDBJ databases">
        <title>Whole genome sequence of Azospirillum brasilense 2A1, a potential biofertilizer strain.</title>
        <authorList>
            <person name="Fontana C.A."/>
            <person name="Toffoli L.M."/>
            <person name="Salazar S.M."/>
            <person name="Puglisi E."/>
            <person name="Pedraza R."/>
            <person name="Bassi D."/>
            <person name="Cocconcelli P.S."/>
        </authorList>
    </citation>
    <scope>NUCLEOTIDE SEQUENCE [LARGE SCALE GENOMIC DNA]</scope>
    <source>
        <strain evidence="12 13">2A1</strain>
        <plasmid evidence="12">unnamed</plasmid>
    </source>
</reference>
<evidence type="ECO:0000256" key="6">
    <source>
        <dbReference type="ARBA" id="ARBA00022692"/>
    </source>
</evidence>
<comment type="subcellular location">
    <subcellularLocation>
        <location evidence="1 9">Cell inner membrane</location>
        <topology evidence="1 9">Single-pass membrane protein</topology>
    </subcellularLocation>
</comment>
<evidence type="ECO:0000256" key="3">
    <source>
        <dbReference type="ARBA" id="ARBA00022448"/>
    </source>
</evidence>
<dbReference type="InterPro" id="IPR010129">
    <property type="entry name" value="T1SS_HlyD"/>
</dbReference>
<name>A0A235H544_AZOBR</name>
<dbReference type="PANTHER" id="PTHR30386">
    <property type="entry name" value="MEMBRANE FUSION SUBUNIT OF EMRAB-TOLC MULTIDRUG EFFLUX PUMP"/>
    <property type="match status" value="1"/>
</dbReference>
<keyword evidence="4 9" id="KW-1003">Cell membrane</keyword>
<geneLocation type="plasmid" evidence="12">
    <name>unnamed</name>
</geneLocation>
<dbReference type="GO" id="GO:0015031">
    <property type="term" value="P:protein transport"/>
    <property type="evidence" value="ECO:0007669"/>
    <property type="project" value="InterPro"/>
</dbReference>
<dbReference type="InterPro" id="IPR050739">
    <property type="entry name" value="MFP"/>
</dbReference>
<comment type="caution">
    <text evidence="12">The sequence shown here is derived from an EMBL/GenBank/DDBJ whole genome shotgun (WGS) entry which is preliminary data.</text>
</comment>
<protein>
    <recommendedName>
        <fullName evidence="9">Membrane fusion protein (MFP) family protein</fullName>
    </recommendedName>
</protein>
<dbReference type="Pfam" id="PF26002">
    <property type="entry name" value="Beta-barrel_AprE"/>
    <property type="match status" value="1"/>
</dbReference>
<comment type="similarity">
    <text evidence="2 9">Belongs to the membrane fusion protein (MFP) (TC 8.A.1) family.</text>
</comment>
<sequence>MTALLLRRPQTADRFAEQAINDFQGEVSEITGQPDPQGARVVIWTLAAMLVVLIVMASVMKLDRVVSASGRVVSQAPTIVVQPLETSIIRSLNARVGQTVRRGEVLATLDPTFSSADVAQLERQASKLAAEIARLNAEAKNAAFTVAGNDPDMVLQESIWRFRQAEYAAKLANFDQRMATLQATIKNNQTDAEHYRSRLKIVGEIESMRRTLEKNQTGSRLNSLIASDTRVETERNLGNSESTIRTAGHDLEALRAEREVYIQQWRSTLLTDLSTRQVDLERVREELSKAQKRRDLVELRAVDDAVVLEVGKYSVGSVVEQAQPIYTLVPLHAKLEVEAEIAGLDQGFIKPGDPVQVKLDAYRYIEHGMAKGVVKTISEDSFTKREDQSQAPRPFFRARIELTDVSLRDVPSDFRLVPGMPLTADIVVGARTIMAYLVEGALKSGAEGMREP</sequence>
<feature type="transmembrane region" description="Helical" evidence="9">
    <location>
        <begin position="41"/>
        <end position="60"/>
    </location>
</feature>
<feature type="coiled-coil region" evidence="10">
    <location>
        <begin position="273"/>
        <end position="300"/>
    </location>
</feature>
<proteinExistence type="inferred from homology"/>
<evidence type="ECO:0000259" key="11">
    <source>
        <dbReference type="Pfam" id="PF26002"/>
    </source>
</evidence>
<dbReference type="InterPro" id="IPR058982">
    <property type="entry name" value="Beta-barrel_AprE"/>
</dbReference>
<dbReference type="Gene3D" id="2.40.30.170">
    <property type="match status" value="1"/>
</dbReference>
<evidence type="ECO:0000313" key="13">
    <source>
        <dbReference type="Proteomes" id="UP000215367"/>
    </source>
</evidence>
<dbReference type="PANTHER" id="PTHR30386:SF26">
    <property type="entry name" value="TRANSPORT PROTEIN COMB"/>
    <property type="match status" value="1"/>
</dbReference>
<dbReference type="Gene3D" id="2.40.50.100">
    <property type="match status" value="1"/>
</dbReference>
<evidence type="ECO:0000313" key="12">
    <source>
        <dbReference type="EMBL" id="OYD80908.1"/>
    </source>
</evidence>
<keyword evidence="6 9" id="KW-0812">Transmembrane</keyword>
<evidence type="ECO:0000256" key="10">
    <source>
        <dbReference type="SAM" id="Coils"/>
    </source>
</evidence>
<dbReference type="Proteomes" id="UP000215367">
    <property type="component" value="Unassembled WGS sequence"/>
</dbReference>
<dbReference type="NCBIfam" id="TIGR01843">
    <property type="entry name" value="type_I_hlyD"/>
    <property type="match status" value="1"/>
</dbReference>
<dbReference type="EMBL" id="NOWT01000042">
    <property type="protein sequence ID" value="OYD80908.1"/>
    <property type="molecule type" value="Genomic_DNA"/>
</dbReference>
<keyword evidence="3 9" id="KW-0813">Transport</keyword>
<feature type="domain" description="AprE-like beta-barrel" evidence="11">
    <location>
        <begin position="335"/>
        <end position="428"/>
    </location>
</feature>
<dbReference type="GO" id="GO:0005886">
    <property type="term" value="C:plasma membrane"/>
    <property type="evidence" value="ECO:0007669"/>
    <property type="project" value="UniProtKB-SubCell"/>
</dbReference>
<evidence type="ECO:0000256" key="5">
    <source>
        <dbReference type="ARBA" id="ARBA00022519"/>
    </source>
</evidence>